<dbReference type="InterPro" id="IPR031893">
    <property type="entry name" value="Phage_tail_APC"/>
</dbReference>
<feature type="domain" description="Phage tail assembly chaperone-like" evidence="1">
    <location>
        <begin position="25"/>
        <end position="82"/>
    </location>
</feature>
<accession>A0A7J0BJ43</accession>
<name>A0A7J0BJ43_9BACT</name>
<gene>
    <name evidence="2" type="ORF">DSM101010T_16170</name>
</gene>
<sequence length="83" mass="9069">MMDGPQSSHGSMAMPDGTWGYSTDAIRAERDRLLASCDFTQLPDAPLSAAQKEKWSAYRQALRDISLQAGFPNSVVWPIAPEA</sequence>
<keyword evidence="3" id="KW-1185">Reference proteome</keyword>
<dbReference type="Proteomes" id="UP000503840">
    <property type="component" value="Unassembled WGS sequence"/>
</dbReference>
<dbReference type="EMBL" id="BLVO01000013">
    <property type="protein sequence ID" value="GFM33252.1"/>
    <property type="molecule type" value="Genomic_DNA"/>
</dbReference>
<evidence type="ECO:0000313" key="3">
    <source>
        <dbReference type="Proteomes" id="UP000503840"/>
    </source>
</evidence>
<evidence type="ECO:0000259" key="1">
    <source>
        <dbReference type="Pfam" id="PF16778"/>
    </source>
</evidence>
<proteinExistence type="predicted"/>
<protein>
    <recommendedName>
        <fullName evidence="1">Phage tail assembly chaperone-like domain-containing protein</fullName>
    </recommendedName>
</protein>
<comment type="caution">
    <text evidence="2">The sequence shown here is derived from an EMBL/GenBank/DDBJ whole genome shotgun (WGS) entry which is preliminary data.</text>
</comment>
<reference evidence="2 3" key="1">
    <citation type="submission" date="2020-05" db="EMBL/GenBank/DDBJ databases">
        <title>Draft genome sequence of Desulfovibrio sp. strain HN2T.</title>
        <authorList>
            <person name="Ueno A."/>
            <person name="Tamazawa S."/>
            <person name="Tamamura S."/>
            <person name="Murakami T."/>
            <person name="Kiyama T."/>
            <person name="Inomata H."/>
            <person name="Amano Y."/>
            <person name="Miyakawa K."/>
            <person name="Tamaki H."/>
            <person name="Naganuma T."/>
            <person name="Kaneko K."/>
        </authorList>
    </citation>
    <scope>NUCLEOTIDE SEQUENCE [LARGE SCALE GENOMIC DNA]</scope>
    <source>
        <strain evidence="2 3">HN2</strain>
    </source>
</reference>
<dbReference type="AlphaFoldDB" id="A0A7J0BJ43"/>
<dbReference type="Gene3D" id="6.10.140.1310">
    <property type="match status" value="1"/>
</dbReference>
<organism evidence="2 3">
    <name type="scientific">Desulfovibrio subterraneus</name>
    <dbReference type="NCBI Taxonomy" id="2718620"/>
    <lineage>
        <taxon>Bacteria</taxon>
        <taxon>Pseudomonadati</taxon>
        <taxon>Thermodesulfobacteriota</taxon>
        <taxon>Desulfovibrionia</taxon>
        <taxon>Desulfovibrionales</taxon>
        <taxon>Desulfovibrionaceae</taxon>
        <taxon>Desulfovibrio</taxon>
    </lineage>
</organism>
<evidence type="ECO:0000313" key="2">
    <source>
        <dbReference type="EMBL" id="GFM33252.1"/>
    </source>
</evidence>
<dbReference type="Pfam" id="PF16778">
    <property type="entry name" value="Phage_tail_APC"/>
    <property type="match status" value="1"/>
</dbReference>